<dbReference type="SUPFAM" id="SSF52540">
    <property type="entry name" value="P-loop containing nucleoside triphosphate hydrolases"/>
    <property type="match status" value="1"/>
</dbReference>
<feature type="domain" description="Clp1 C-terminal" evidence="7">
    <location>
        <begin position="314"/>
        <end position="422"/>
    </location>
</feature>
<dbReference type="EMBL" id="CAXHTA020000017">
    <property type="protein sequence ID" value="CAL5227893.1"/>
    <property type="molecule type" value="Genomic_DNA"/>
</dbReference>
<proteinExistence type="inferred from homology"/>
<evidence type="ECO:0000256" key="6">
    <source>
        <dbReference type="HAMAP-Rule" id="MF_03035"/>
    </source>
</evidence>
<feature type="binding site" evidence="6">
    <location>
        <begin position="126"/>
        <end position="131"/>
    </location>
    <ligand>
        <name>ATP</name>
        <dbReference type="ChEBI" id="CHEBI:30616"/>
    </ligand>
</feature>
<evidence type="ECO:0000256" key="2">
    <source>
        <dbReference type="ARBA" id="ARBA00022664"/>
    </source>
</evidence>
<dbReference type="InterPro" id="IPR038239">
    <property type="entry name" value="Clp1_N_sf"/>
</dbReference>
<evidence type="ECO:0000256" key="1">
    <source>
        <dbReference type="ARBA" id="ARBA00004123"/>
    </source>
</evidence>
<keyword evidence="11" id="KW-1185">Reference proteome</keyword>
<dbReference type="InterPro" id="IPR010655">
    <property type="entry name" value="Clp1_C"/>
</dbReference>
<dbReference type="Proteomes" id="UP001497392">
    <property type="component" value="Unassembled WGS sequence"/>
</dbReference>
<evidence type="ECO:0000256" key="4">
    <source>
        <dbReference type="ARBA" id="ARBA00022840"/>
    </source>
</evidence>
<dbReference type="PANTHER" id="PTHR12755">
    <property type="entry name" value="CLEAVAGE/POLYADENYLATION FACTOR IA SUBUNIT CLP1P"/>
    <property type="match status" value="1"/>
</dbReference>
<dbReference type="Gene3D" id="3.40.50.300">
    <property type="entry name" value="P-loop containing nucleotide triphosphate hydrolases"/>
    <property type="match status" value="1"/>
</dbReference>
<dbReference type="PANTHER" id="PTHR12755:SF6">
    <property type="entry name" value="POLYRIBONUCLEOTIDE 5'-HYDROXYL-KINASE CLP1"/>
    <property type="match status" value="1"/>
</dbReference>
<dbReference type="InterPro" id="IPR032324">
    <property type="entry name" value="Clp1_N"/>
</dbReference>
<comment type="subcellular location">
    <subcellularLocation>
        <location evidence="1 6">Nucleus</location>
    </subcellularLocation>
</comment>
<feature type="domain" description="Clp1 P-loop" evidence="9">
    <location>
        <begin position="123"/>
        <end position="309"/>
    </location>
</feature>
<dbReference type="Pfam" id="PF16575">
    <property type="entry name" value="CLP1_P"/>
    <property type="match status" value="1"/>
</dbReference>
<keyword evidence="4 6" id="KW-0067">ATP-binding</keyword>
<comment type="caution">
    <text evidence="10">The sequence shown here is derived from an EMBL/GenBank/DDBJ whole genome shotgun (WGS) entry which is preliminary data.</text>
</comment>
<dbReference type="Gene3D" id="2.60.120.1030">
    <property type="entry name" value="Clp1, DNA binding domain"/>
    <property type="match status" value="1"/>
</dbReference>
<dbReference type="Gene3D" id="2.40.30.330">
    <property type="entry name" value="Pre-mRNA cleavage complex subunit Clp1, C-terminal domain"/>
    <property type="match status" value="1"/>
</dbReference>
<evidence type="ECO:0000256" key="5">
    <source>
        <dbReference type="ARBA" id="ARBA00023242"/>
    </source>
</evidence>
<dbReference type="Pfam" id="PF16573">
    <property type="entry name" value="CLP1_N"/>
    <property type="match status" value="1"/>
</dbReference>
<keyword evidence="2 6" id="KW-0507">mRNA processing</keyword>
<sequence length="426" mass="46257">MDSKVQAHTLAQGHELRIEVKPDKVLLLKLVQGEAEIFGTELALGEQLSLRGQKLAVFTWNGCTVELAAEDAQVDDVAESVYESDDTPMLSYLNVHESLEQRRRAAREAGTSGRTGPRTIVVGPTDVGKSSLCRILLNYAVRTGWAPTAVDLDIGQGSITVPGSIAATPVEGPIDVEEGMPIDLPLVFYYGHQTPTENPELYRAVVERMSSILDKRENVDVQAAGLIINTMGFIEGLGYELLLHAISALRADVVLVLGQERLFNQLKTHLRAQQRVSVVRLHSSGGVVSRTPPVRKQARMQRVKEYFYGVRGDLSPHSQTIRLDDLRIYRIGGGPRAPTSALPIGASSVADPIRVTPVSASLDLMHSMLAVSHAATPDQLLSVNVAGFVLITDVDIVQRTITYLAPCPGSLPGRYLIAGSFKVFLE</sequence>
<dbReference type="InterPro" id="IPR032319">
    <property type="entry name" value="CLP1_P"/>
</dbReference>
<evidence type="ECO:0000259" key="7">
    <source>
        <dbReference type="Pfam" id="PF06807"/>
    </source>
</evidence>
<comment type="function">
    <text evidence="6">Required for endonucleolytic cleavage during polyadenylation-dependent pre-mRNA 3'-end formation.</text>
</comment>
<gene>
    <name evidence="10" type="primary">g10934</name>
    <name evidence="10" type="ORF">VP750_LOCUS9799</name>
</gene>
<evidence type="ECO:0000313" key="11">
    <source>
        <dbReference type="Proteomes" id="UP001497392"/>
    </source>
</evidence>
<dbReference type="Pfam" id="PF06807">
    <property type="entry name" value="Clp1"/>
    <property type="match status" value="1"/>
</dbReference>
<dbReference type="HAMAP" id="MF_03035">
    <property type="entry name" value="Clp1"/>
    <property type="match status" value="1"/>
</dbReference>
<feature type="binding site" evidence="6">
    <location>
        <position position="15"/>
    </location>
    <ligand>
        <name>ATP</name>
        <dbReference type="ChEBI" id="CHEBI:30616"/>
    </ligand>
</feature>
<feature type="binding site" evidence="6">
    <location>
        <position position="54"/>
    </location>
    <ligand>
        <name>ATP</name>
        <dbReference type="ChEBI" id="CHEBI:30616"/>
    </ligand>
</feature>
<evidence type="ECO:0000256" key="3">
    <source>
        <dbReference type="ARBA" id="ARBA00022741"/>
    </source>
</evidence>
<organism evidence="10 11">
    <name type="scientific">Coccomyxa viridis</name>
    <dbReference type="NCBI Taxonomy" id="1274662"/>
    <lineage>
        <taxon>Eukaryota</taxon>
        <taxon>Viridiplantae</taxon>
        <taxon>Chlorophyta</taxon>
        <taxon>core chlorophytes</taxon>
        <taxon>Trebouxiophyceae</taxon>
        <taxon>Trebouxiophyceae incertae sedis</taxon>
        <taxon>Coccomyxaceae</taxon>
        <taxon>Coccomyxa</taxon>
    </lineage>
</organism>
<dbReference type="InterPro" id="IPR028606">
    <property type="entry name" value="Clp1"/>
</dbReference>
<protein>
    <recommendedName>
        <fullName evidence="6">Protein CLP1 homolog</fullName>
    </recommendedName>
</protein>
<name>A0ABP1GDP4_9CHLO</name>
<dbReference type="InterPro" id="IPR045116">
    <property type="entry name" value="Clp1/Grc3"/>
</dbReference>
<evidence type="ECO:0000313" key="10">
    <source>
        <dbReference type="EMBL" id="CAL5227893.1"/>
    </source>
</evidence>
<evidence type="ECO:0000259" key="9">
    <source>
        <dbReference type="Pfam" id="PF16575"/>
    </source>
</evidence>
<reference evidence="10 11" key="1">
    <citation type="submission" date="2024-06" db="EMBL/GenBank/DDBJ databases">
        <authorList>
            <person name="Kraege A."/>
            <person name="Thomma B."/>
        </authorList>
    </citation>
    <scope>NUCLEOTIDE SEQUENCE [LARGE SCALE GENOMIC DNA]</scope>
</reference>
<dbReference type="InterPro" id="IPR038238">
    <property type="entry name" value="Clp1_C_sf"/>
</dbReference>
<accession>A0ABP1GDP4</accession>
<keyword evidence="5 6" id="KW-0539">Nucleus</keyword>
<comment type="similarity">
    <text evidence="6">Belongs to the Clp1 family. Clp1 subfamily.</text>
</comment>
<dbReference type="InterPro" id="IPR027417">
    <property type="entry name" value="P-loop_NTPase"/>
</dbReference>
<keyword evidence="3 6" id="KW-0547">Nucleotide-binding</keyword>
<feature type="domain" description="Clp1 N-terminal" evidence="8">
    <location>
        <begin position="9"/>
        <end position="106"/>
    </location>
</feature>
<evidence type="ECO:0000259" key="8">
    <source>
        <dbReference type="Pfam" id="PF16573"/>
    </source>
</evidence>